<feature type="transmembrane region" description="Helical" evidence="1">
    <location>
        <begin position="38"/>
        <end position="60"/>
    </location>
</feature>
<organism evidence="3">
    <name type="scientific">Naegleria gruberi</name>
    <name type="common">Amoeba</name>
    <dbReference type="NCBI Taxonomy" id="5762"/>
    <lineage>
        <taxon>Eukaryota</taxon>
        <taxon>Discoba</taxon>
        <taxon>Heterolobosea</taxon>
        <taxon>Tetramitia</taxon>
        <taxon>Eutetramitia</taxon>
        <taxon>Vahlkampfiidae</taxon>
        <taxon>Naegleria</taxon>
    </lineage>
</organism>
<dbReference type="RefSeq" id="XP_002672690.1">
    <property type="nucleotide sequence ID" value="XM_002672644.1"/>
</dbReference>
<dbReference type="GeneID" id="8854362"/>
<feature type="transmembrane region" description="Helical" evidence="1">
    <location>
        <begin position="239"/>
        <end position="271"/>
    </location>
</feature>
<dbReference type="OMA" id="YIKRESW"/>
<feature type="transmembrane region" description="Helical" evidence="1">
    <location>
        <begin position="165"/>
        <end position="186"/>
    </location>
</feature>
<evidence type="ECO:0000313" key="2">
    <source>
        <dbReference type="EMBL" id="EFC39946.1"/>
    </source>
</evidence>
<proteinExistence type="predicted"/>
<keyword evidence="1" id="KW-1133">Transmembrane helix</keyword>
<reference evidence="2 3" key="1">
    <citation type="journal article" date="2010" name="Cell">
        <title>The genome of Naegleria gruberi illuminates early eukaryotic versatility.</title>
        <authorList>
            <person name="Fritz-Laylin L.K."/>
            <person name="Prochnik S.E."/>
            <person name="Ginger M.L."/>
            <person name="Dacks J.B."/>
            <person name="Carpenter M.L."/>
            <person name="Field M.C."/>
            <person name="Kuo A."/>
            <person name="Paredez A."/>
            <person name="Chapman J."/>
            <person name="Pham J."/>
            <person name="Shu S."/>
            <person name="Neupane R."/>
            <person name="Cipriano M."/>
            <person name="Mancuso J."/>
            <person name="Tu H."/>
            <person name="Salamov A."/>
            <person name="Lindquist E."/>
            <person name="Shapiro H."/>
            <person name="Lucas S."/>
            <person name="Grigoriev I.V."/>
            <person name="Cande W.Z."/>
            <person name="Fulton C."/>
            <person name="Rokhsar D.S."/>
            <person name="Dawson S.C."/>
        </authorList>
    </citation>
    <scope>NUCLEOTIDE SEQUENCE [LARGE SCALE GENOMIC DNA]</scope>
    <source>
        <strain evidence="2 3">NEG-M</strain>
    </source>
</reference>
<dbReference type="VEuPathDB" id="AmoebaDB:NAEGRDRAFT_52137"/>
<accession>D2VTK5</accession>
<feature type="transmembrane region" description="Helical" evidence="1">
    <location>
        <begin position="292"/>
        <end position="318"/>
    </location>
</feature>
<evidence type="ECO:0000313" key="3">
    <source>
        <dbReference type="Proteomes" id="UP000006671"/>
    </source>
</evidence>
<keyword evidence="1" id="KW-0472">Membrane</keyword>
<dbReference type="KEGG" id="ngr:NAEGRDRAFT_52137"/>
<name>D2VTK5_NAEGR</name>
<feature type="transmembrane region" description="Helical" evidence="1">
    <location>
        <begin position="324"/>
        <end position="346"/>
    </location>
</feature>
<dbReference type="OrthoDB" id="10262987at2759"/>
<keyword evidence="1" id="KW-0812">Transmembrane</keyword>
<dbReference type="InParanoid" id="D2VTK5"/>
<evidence type="ECO:0000256" key="1">
    <source>
        <dbReference type="SAM" id="Phobius"/>
    </source>
</evidence>
<sequence>MYPDSNNFEGISLFATTQTTATNSTVKWVSVGESTANLVIDSISLLAFILLYIPTLIVYIKRESWLLGWLIINSRLCGKKGDLQDSTWPVRLLKRFVKVDEKKNNQKTQSKGFFFLLLHSLLVFYLMRIGHEIVTIIQHVFELQRIESDFETTKQVRRIFDYISIYWYLFNYTLILPIWLKVCMSWMGQTTKKKAITITIYVILILCNIAAFVGLAPLVVMAILALAHPTIDYEKTRRYLMYGMAAPLGGLAVLAVLAMSIACVAIIIHMIKATSKSQPEDGELYILQKQTIVKLTVAVVILGIGVIVRLVAVAIYAIDLPSYVIYPLVKAIPDVSFALCVILIFWPYRLPVLSHPVQFVMQELKYSTKVILEKKDEIVGSNVMKRKESVLPSSSTNPVRISSVMVILGMNRHLHPSINQPMLVQ</sequence>
<dbReference type="AlphaFoldDB" id="D2VTK5"/>
<keyword evidence="3" id="KW-1185">Reference proteome</keyword>
<dbReference type="EMBL" id="GG738896">
    <property type="protein sequence ID" value="EFC39946.1"/>
    <property type="molecule type" value="Genomic_DNA"/>
</dbReference>
<gene>
    <name evidence="2" type="ORF">NAEGRDRAFT_52137</name>
</gene>
<dbReference type="Proteomes" id="UP000006671">
    <property type="component" value="Unassembled WGS sequence"/>
</dbReference>
<protein>
    <submittedName>
        <fullName evidence="2">Predicted protein</fullName>
    </submittedName>
</protein>
<feature type="transmembrane region" description="Helical" evidence="1">
    <location>
        <begin position="198"/>
        <end position="227"/>
    </location>
</feature>
<feature type="transmembrane region" description="Helical" evidence="1">
    <location>
        <begin position="112"/>
        <end position="130"/>
    </location>
</feature>